<dbReference type="OrthoDB" id="9804758at2"/>
<comment type="cofactor">
    <cofactor evidence="5">
        <name>Mg(2+)</name>
        <dbReference type="ChEBI" id="CHEBI:18420"/>
    </cofactor>
</comment>
<dbReference type="PANTHER" id="PTHR10192:SF5">
    <property type="entry name" value="GEPHYRIN"/>
    <property type="match status" value="1"/>
</dbReference>
<evidence type="ECO:0000256" key="4">
    <source>
        <dbReference type="ARBA" id="ARBA00047317"/>
    </source>
</evidence>
<dbReference type="KEGG" id="cut:CUTER_04400"/>
<evidence type="ECO:0000256" key="3">
    <source>
        <dbReference type="ARBA" id="ARBA00022505"/>
    </source>
</evidence>
<gene>
    <name evidence="7" type="primary">moeA2</name>
    <name evidence="7" type="ORF">CUTER_04400</name>
</gene>
<dbReference type="GO" id="GO:0061599">
    <property type="term" value="F:molybdopterin molybdotransferase activity"/>
    <property type="evidence" value="ECO:0007669"/>
    <property type="project" value="UniProtKB-UniRule"/>
</dbReference>
<dbReference type="InterPro" id="IPR038987">
    <property type="entry name" value="MoeA-like"/>
</dbReference>
<keyword evidence="3 5" id="KW-0500">Molybdenum</keyword>
<dbReference type="SMART" id="SM00852">
    <property type="entry name" value="MoCF_biosynth"/>
    <property type="match status" value="1"/>
</dbReference>
<dbReference type="Pfam" id="PF00994">
    <property type="entry name" value="MoCF_biosynth"/>
    <property type="match status" value="1"/>
</dbReference>
<dbReference type="AlphaFoldDB" id="A0A0G3HDT9"/>
<dbReference type="EMBL" id="CP011546">
    <property type="protein sequence ID" value="AKK10885.1"/>
    <property type="molecule type" value="Genomic_DNA"/>
</dbReference>
<dbReference type="InterPro" id="IPR001453">
    <property type="entry name" value="MoaB/Mog_dom"/>
</dbReference>
<dbReference type="PANTHER" id="PTHR10192">
    <property type="entry name" value="MOLYBDOPTERIN BIOSYNTHESIS PROTEIN"/>
    <property type="match status" value="1"/>
</dbReference>
<dbReference type="InterPro" id="IPR036425">
    <property type="entry name" value="MoaB/Mog-like_dom_sf"/>
</dbReference>
<dbReference type="UniPathway" id="UPA00344"/>
<dbReference type="Gene3D" id="3.40.980.10">
    <property type="entry name" value="MoaB/Mog-like domain"/>
    <property type="match status" value="1"/>
</dbReference>
<dbReference type="NCBIfam" id="TIGR00177">
    <property type="entry name" value="molyb_syn"/>
    <property type="match status" value="1"/>
</dbReference>
<keyword evidence="5" id="KW-0501">Molybdenum cofactor biosynthesis</keyword>
<evidence type="ECO:0000259" key="6">
    <source>
        <dbReference type="SMART" id="SM00852"/>
    </source>
</evidence>
<proteinExistence type="inferred from homology"/>
<dbReference type="GO" id="GO:0046872">
    <property type="term" value="F:metal ion binding"/>
    <property type="evidence" value="ECO:0007669"/>
    <property type="project" value="UniProtKB-UniRule"/>
</dbReference>
<keyword evidence="5" id="KW-0460">Magnesium</keyword>
<sequence length="389" mass="40204">MDTIDDHLARVLATVGPALPARRHRTVDAAGLVLATDASAVLAVPPFANSAMDGFLVHDTTQAGDVLTVVADVPAGSPPRSAAPGQAVRIMTGAPVPEDHRRQRVIPVELTDIPPGPQPTPATVTIRDLPGDRTHIRDRGDNIPAGHPLLRAGQRLDAGRIAAAVAAGIDTVLAHPAPRVRIIATGDELAPPGAPLGPGQIPNSNLPMLAQLAADAGAAHVQTDHRPDDPTQFLEATSNADLLITSGGISAGAFDPVRAALSDTCWFGEVAQRPGAPQGTGRYGATPVVCLPGNPVAAFVSFHLYAAPAIRALAGRDPRHQILHLRAEGEVRRRPHHTTIIPCIVNLSDGTARLGDGASHRVASLGGTTGLALIPPNHSDNTIPVIYTG</sequence>
<comment type="pathway">
    <text evidence="5">Cofactor biosynthesis; molybdopterin biosynthesis.</text>
</comment>
<evidence type="ECO:0000313" key="8">
    <source>
        <dbReference type="Proteomes" id="UP000035548"/>
    </source>
</evidence>
<organism evidence="7 8">
    <name type="scientific">Corynebacterium uterequi</name>
    <dbReference type="NCBI Taxonomy" id="1072256"/>
    <lineage>
        <taxon>Bacteria</taxon>
        <taxon>Bacillati</taxon>
        <taxon>Actinomycetota</taxon>
        <taxon>Actinomycetes</taxon>
        <taxon>Mycobacteriales</taxon>
        <taxon>Corynebacteriaceae</taxon>
        <taxon>Corynebacterium</taxon>
    </lineage>
</organism>
<dbReference type="InterPro" id="IPR036688">
    <property type="entry name" value="MoeA_C_domain_IV_sf"/>
</dbReference>
<evidence type="ECO:0000256" key="1">
    <source>
        <dbReference type="ARBA" id="ARBA00002901"/>
    </source>
</evidence>
<dbReference type="InterPro" id="IPR036135">
    <property type="entry name" value="MoeA_linker/N_sf"/>
</dbReference>
<comment type="catalytic activity">
    <reaction evidence="4">
        <text>adenylyl-molybdopterin + molybdate = Mo-molybdopterin + AMP + H(+)</text>
        <dbReference type="Rhea" id="RHEA:35047"/>
        <dbReference type="ChEBI" id="CHEBI:15378"/>
        <dbReference type="ChEBI" id="CHEBI:36264"/>
        <dbReference type="ChEBI" id="CHEBI:62727"/>
        <dbReference type="ChEBI" id="CHEBI:71302"/>
        <dbReference type="ChEBI" id="CHEBI:456215"/>
        <dbReference type="EC" id="2.10.1.1"/>
    </reaction>
</comment>
<feature type="domain" description="MoaB/Mog" evidence="6">
    <location>
        <begin position="181"/>
        <end position="312"/>
    </location>
</feature>
<evidence type="ECO:0000256" key="2">
    <source>
        <dbReference type="ARBA" id="ARBA00010763"/>
    </source>
</evidence>
<dbReference type="CDD" id="cd00887">
    <property type="entry name" value="MoeA"/>
    <property type="match status" value="1"/>
</dbReference>
<dbReference type="STRING" id="1072256.CUTER_04400"/>
<dbReference type="EC" id="2.10.1.1" evidence="5"/>
<reference evidence="7 8" key="1">
    <citation type="journal article" date="2015" name="Genome Announc.">
        <title>Virulence Factor Genes Detected in the Complete Genome Sequence of Corynebacterium uterequi DSM 45634, Isolated from the Uterus of a Maiden Mare.</title>
        <authorList>
            <person name="Ruckert C."/>
            <person name="Kriete M."/>
            <person name="Jaenicke S."/>
            <person name="Winkler A."/>
            <person name="Tauch A."/>
        </authorList>
    </citation>
    <scope>NUCLEOTIDE SEQUENCE [LARGE SCALE GENOMIC DNA]</scope>
    <source>
        <strain evidence="7 8">DSM 45634</strain>
    </source>
</reference>
<dbReference type="PATRIC" id="fig|1072256.5.peg.873"/>
<protein>
    <recommendedName>
        <fullName evidence="5">Molybdopterin molybdenumtransferase</fullName>
        <ecNumber evidence="5">2.10.1.1</ecNumber>
    </recommendedName>
</protein>
<keyword evidence="5" id="KW-0479">Metal-binding</keyword>
<dbReference type="GO" id="GO:0006777">
    <property type="term" value="P:Mo-molybdopterin cofactor biosynthetic process"/>
    <property type="evidence" value="ECO:0007669"/>
    <property type="project" value="UniProtKB-UniRule"/>
</dbReference>
<dbReference type="RefSeq" id="WP_047259380.1">
    <property type="nucleotide sequence ID" value="NZ_CP011546.1"/>
</dbReference>
<comment type="function">
    <text evidence="1 5">Catalyzes the insertion of molybdate into adenylated molybdopterin with the concomitant release of AMP.</text>
</comment>
<keyword evidence="8" id="KW-1185">Reference proteome</keyword>
<comment type="similarity">
    <text evidence="2 5">Belongs to the MoeA family.</text>
</comment>
<dbReference type="Proteomes" id="UP000035548">
    <property type="component" value="Chromosome"/>
</dbReference>
<dbReference type="SUPFAM" id="SSF63882">
    <property type="entry name" value="MoeA N-terminal region -like"/>
    <property type="match status" value="1"/>
</dbReference>
<dbReference type="GO" id="GO:0005829">
    <property type="term" value="C:cytosol"/>
    <property type="evidence" value="ECO:0007669"/>
    <property type="project" value="TreeGrafter"/>
</dbReference>
<dbReference type="Gene3D" id="3.90.105.10">
    <property type="entry name" value="Molybdopterin biosynthesis moea protein, domain 2"/>
    <property type="match status" value="1"/>
</dbReference>
<dbReference type="SUPFAM" id="SSF53218">
    <property type="entry name" value="Molybdenum cofactor biosynthesis proteins"/>
    <property type="match status" value="1"/>
</dbReference>
<name>A0A0G3HDT9_9CORY</name>
<dbReference type="Gene3D" id="2.40.340.10">
    <property type="entry name" value="MoeA, C-terminal, domain IV"/>
    <property type="match status" value="1"/>
</dbReference>
<accession>A0A0G3HDT9</accession>
<evidence type="ECO:0000256" key="5">
    <source>
        <dbReference type="RuleBase" id="RU365090"/>
    </source>
</evidence>
<dbReference type="InterPro" id="IPR005110">
    <property type="entry name" value="MoeA_linker/N"/>
</dbReference>
<evidence type="ECO:0000313" key="7">
    <source>
        <dbReference type="EMBL" id="AKK10885.1"/>
    </source>
</evidence>
<dbReference type="Pfam" id="PF03453">
    <property type="entry name" value="MoeA_N"/>
    <property type="match status" value="1"/>
</dbReference>
<reference evidence="8" key="2">
    <citation type="submission" date="2015-05" db="EMBL/GenBank/DDBJ databases">
        <title>Complete genome sequence of Corynebacterium uterequi DSM 45634, isolated from the uterus of a maiden mare.</title>
        <authorList>
            <person name="Ruckert C."/>
            <person name="Albersmeier A."/>
            <person name="Winkler A."/>
            <person name="Tauch A."/>
        </authorList>
    </citation>
    <scope>NUCLEOTIDE SEQUENCE [LARGE SCALE GENOMIC DNA]</scope>
    <source>
        <strain evidence="8">DSM 45634</strain>
    </source>
</reference>
<dbReference type="Gene3D" id="2.170.190.11">
    <property type="entry name" value="Molybdopterin biosynthesis moea protein, domain 3"/>
    <property type="match status" value="1"/>
</dbReference>
<keyword evidence="5 7" id="KW-0808">Transferase</keyword>